<keyword evidence="5 9" id="KW-0798">TonB box</keyword>
<gene>
    <name evidence="12" type="ORF">TH53_11880</name>
</gene>
<evidence type="ECO:0008006" key="14">
    <source>
        <dbReference type="Google" id="ProtNLM"/>
    </source>
</evidence>
<dbReference type="InterPro" id="IPR008969">
    <property type="entry name" value="CarboxyPept-like_regulatory"/>
</dbReference>
<name>A0A0D0FWV3_9SPHI</name>
<dbReference type="PROSITE" id="PS52016">
    <property type="entry name" value="TONB_DEPENDENT_REC_3"/>
    <property type="match status" value="1"/>
</dbReference>
<evidence type="ECO:0000256" key="6">
    <source>
        <dbReference type="ARBA" id="ARBA00023136"/>
    </source>
</evidence>
<evidence type="ECO:0000259" key="11">
    <source>
        <dbReference type="Pfam" id="PF07715"/>
    </source>
</evidence>
<keyword evidence="3 8" id="KW-1134">Transmembrane beta strand</keyword>
<comment type="caution">
    <text evidence="12">The sequence shown here is derived from an EMBL/GenBank/DDBJ whole genome shotgun (WGS) entry which is preliminary data.</text>
</comment>
<keyword evidence="4 8" id="KW-0812">Transmembrane</keyword>
<dbReference type="Pfam" id="PF07715">
    <property type="entry name" value="Plug"/>
    <property type="match status" value="1"/>
</dbReference>
<dbReference type="InterPro" id="IPR037066">
    <property type="entry name" value="Plug_dom_sf"/>
</dbReference>
<evidence type="ECO:0000256" key="4">
    <source>
        <dbReference type="ARBA" id="ARBA00022692"/>
    </source>
</evidence>
<dbReference type="EMBL" id="JXRA01000049">
    <property type="protein sequence ID" value="KIO76989.1"/>
    <property type="molecule type" value="Genomic_DNA"/>
</dbReference>
<keyword evidence="6 8" id="KW-0472">Membrane</keyword>
<evidence type="ECO:0000256" key="3">
    <source>
        <dbReference type="ARBA" id="ARBA00022452"/>
    </source>
</evidence>
<dbReference type="GO" id="GO:0009279">
    <property type="term" value="C:cell outer membrane"/>
    <property type="evidence" value="ECO:0007669"/>
    <property type="project" value="UniProtKB-SubCell"/>
</dbReference>
<keyword evidence="7 8" id="KW-0998">Cell outer membrane</keyword>
<dbReference type="Gene3D" id="2.40.170.20">
    <property type="entry name" value="TonB-dependent receptor, beta-barrel domain"/>
    <property type="match status" value="1"/>
</dbReference>
<dbReference type="Pfam" id="PF13715">
    <property type="entry name" value="CarbopepD_reg_2"/>
    <property type="match status" value="1"/>
</dbReference>
<accession>A0A0D0FWV3</accession>
<evidence type="ECO:0000256" key="8">
    <source>
        <dbReference type="PROSITE-ProRule" id="PRU01360"/>
    </source>
</evidence>
<dbReference type="OrthoDB" id="9805434at2"/>
<dbReference type="InterPro" id="IPR012910">
    <property type="entry name" value="Plug_dom"/>
</dbReference>
<dbReference type="Gene3D" id="2.170.130.10">
    <property type="entry name" value="TonB-dependent receptor, plug domain"/>
    <property type="match status" value="1"/>
</dbReference>
<comment type="subcellular location">
    <subcellularLocation>
        <location evidence="1 8">Cell outer membrane</location>
        <topology evidence="1 8">Multi-pass membrane protein</topology>
    </subcellularLocation>
</comment>
<comment type="similarity">
    <text evidence="8 9">Belongs to the TonB-dependent receptor family.</text>
</comment>
<organism evidence="12 13">
    <name type="scientific">Pedobacter lusitanus</name>
    <dbReference type="NCBI Taxonomy" id="1503925"/>
    <lineage>
        <taxon>Bacteria</taxon>
        <taxon>Pseudomonadati</taxon>
        <taxon>Bacteroidota</taxon>
        <taxon>Sphingobacteriia</taxon>
        <taxon>Sphingobacteriales</taxon>
        <taxon>Sphingobacteriaceae</taxon>
        <taxon>Pedobacter</taxon>
    </lineage>
</organism>
<evidence type="ECO:0000256" key="2">
    <source>
        <dbReference type="ARBA" id="ARBA00022448"/>
    </source>
</evidence>
<evidence type="ECO:0000256" key="7">
    <source>
        <dbReference type="ARBA" id="ARBA00023237"/>
    </source>
</evidence>
<dbReference type="PANTHER" id="PTHR47234">
    <property type="match status" value="1"/>
</dbReference>
<keyword evidence="13" id="KW-1185">Reference proteome</keyword>
<evidence type="ECO:0000313" key="13">
    <source>
        <dbReference type="Proteomes" id="UP000032049"/>
    </source>
</evidence>
<dbReference type="STRING" id="1503925.TH53_11880"/>
<dbReference type="PANTHER" id="PTHR47234:SF3">
    <property type="entry name" value="SECRETIN_TONB SHORT N-TERMINAL DOMAIN-CONTAINING PROTEIN"/>
    <property type="match status" value="1"/>
</dbReference>
<evidence type="ECO:0000256" key="5">
    <source>
        <dbReference type="ARBA" id="ARBA00023077"/>
    </source>
</evidence>
<dbReference type="InterPro" id="IPR036942">
    <property type="entry name" value="Beta-barrel_TonB_sf"/>
</dbReference>
<dbReference type="InterPro" id="IPR000531">
    <property type="entry name" value="Beta-barrel_TonB"/>
</dbReference>
<dbReference type="Pfam" id="PF00593">
    <property type="entry name" value="TonB_dep_Rec_b-barrel"/>
    <property type="match status" value="1"/>
</dbReference>
<protein>
    <recommendedName>
        <fullName evidence="14">TonB-dependent receptor</fullName>
    </recommendedName>
</protein>
<sequence length="922" mass="99865">MKKQLSGIVILLFLFAEMAIAQKKVISGTVTDGASKETIAGVSVRVKGGTLSTSTNQNGQFAIQAGPADQLIFSYTGYTAVTMTVGTNAKIDVTMESNTAQLNEVVLIGTRSAGRVKLETAVPVDIVNVSKSAATTGRMELTDILNYAAPSFNYNKQSGSDGADHVELGTLRGLGPDQTLVLVNGKRRHSTAFVSVFGTRGRGNSGVDLSSIPTASIERVEILRDGASAQYGSDAIAGVINIVLKKSVNQFNINAGYSGYYDPAFNSGKSIVANQYPHGGAIDGNAVNIDANYGFKIGKEGFLNITADYSKNGKTYRQVHDTATANPKALPVNTARRANGDGSSENGTIFFNNEIPVSAKTTFYSFGGFSYKASDAYAFSRNFLARPDRFPTKPDGTLIPVDGVIFNTPNGDSYYNPLIETHNSDLAFAAGLKGSFGDAWSWDFSNNTGNNNFRFYGEKTFNASLGAGKTHFDDGGSAFLQNTSNLNFSKHFDKVLSGFNLGFGAEYRYERYKIFSGEEASYKNYDPSGVKAAGSQGFPGFQPGDAANANRSVFGGFVDFEVDITKKWLIDFANRLEHYSDFGYNFNTKFATRYKITDNFNVRGSVGTGFRAPSLQQINYSSTFTNVQGAIISEVKIAPNHSPITQAAGIQSLKQEKSRNAGLGFTFKPVPEFSITVDGYIIKVTDRVVLSGQFSAEDKTLDPSFTDALKALHVGSAQFFANAVNTTNRGLDVVLDYNKTIGDNRYRMLFTGNFQHMTIDKINYPPILGRTEALQETFLSSRERKFILASAPATKFSLNPEFGHKDFTAGMRFTYFGKVDIYGYGDGSGIYPTVPADNGSGPLPDLYNYTGKVVSDVYLSFKLNKIARITLGSDNIFNVHPDLGYIKGAKGYAYNNEPAGPFDAVQMGSNGRRFFVRVGLTL</sequence>
<dbReference type="AlphaFoldDB" id="A0A0D0FWV3"/>
<dbReference type="SUPFAM" id="SSF56935">
    <property type="entry name" value="Porins"/>
    <property type="match status" value="1"/>
</dbReference>
<reference evidence="12 13" key="1">
    <citation type="submission" date="2015-01" db="EMBL/GenBank/DDBJ databases">
        <title>Draft genome sequence of Pedobacter sp. NL19 isolated from sludge of an effluent treatment pond in an abandoned uranium mine.</title>
        <authorList>
            <person name="Santos T."/>
            <person name="Caetano T."/>
            <person name="Covas C."/>
            <person name="Cruz A."/>
            <person name="Mendo S."/>
        </authorList>
    </citation>
    <scope>NUCLEOTIDE SEQUENCE [LARGE SCALE GENOMIC DNA]</scope>
    <source>
        <strain evidence="12 13">NL19</strain>
    </source>
</reference>
<dbReference type="RefSeq" id="WP_041882255.1">
    <property type="nucleotide sequence ID" value="NZ_CP157278.1"/>
</dbReference>
<keyword evidence="2 8" id="KW-0813">Transport</keyword>
<proteinExistence type="inferred from homology"/>
<feature type="domain" description="TonB-dependent receptor plug" evidence="11">
    <location>
        <begin position="118"/>
        <end position="239"/>
    </location>
</feature>
<evidence type="ECO:0000256" key="9">
    <source>
        <dbReference type="RuleBase" id="RU003357"/>
    </source>
</evidence>
<dbReference type="Gene3D" id="2.60.40.1120">
    <property type="entry name" value="Carboxypeptidase-like, regulatory domain"/>
    <property type="match status" value="1"/>
</dbReference>
<evidence type="ECO:0000256" key="1">
    <source>
        <dbReference type="ARBA" id="ARBA00004571"/>
    </source>
</evidence>
<dbReference type="InterPro" id="IPR039426">
    <property type="entry name" value="TonB-dep_rcpt-like"/>
</dbReference>
<evidence type="ECO:0000313" key="12">
    <source>
        <dbReference type="EMBL" id="KIO76989.1"/>
    </source>
</evidence>
<evidence type="ECO:0000259" key="10">
    <source>
        <dbReference type="Pfam" id="PF00593"/>
    </source>
</evidence>
<feature type="domain" description="TonB-dependent receptor-like beta-barrel" evidence="10">
    <location>
        <begin position="382"/>
        <end position="876"/>
    </location>
</feature>
<dbReference type="Proteomes" id="UP000032049">
    <property type="component" value="Unassembled WGS sequence"/>
</dbReference>
<dbReference type="SUPFAM" id="SSF49464">
    <property type="entry name" value="Carboxypeptidase regulatory domain-like"/>
    <property type="match status" value="1"/>
</dbReference>